<sequence>MTAMALQLTVKLYGTLDKWVPGYQHESGCVVHLQASSTVADLIGQLGIPPRSVGIVSVNGRMARKADLLPDRAVVKVFHPIFGG</sequence>
<feature type="domain" description="Ubiquitin Mut7-C" evidence="1">
    <location>
        <begin position="8"/>
        <end position="65"/>
    </location>
</feature>
<reference evidence="2 3" key="1">
    <citation type="submission" date="2019-11" db="EMBL/GenBank/DDBJ databases">
        <title>Comparative genomics of hydrocarbon-degrading Desulfosarcina strains.</title>
        <authorList>
            <person name="Watanabe M."/>
            <person name="Kojima H."/>
            <person name="Fukui M."/>
        </authorList>
    </citation>
    <scope>NUCLEOTIDE SEQUENCE [LARGE SCALE GENOMIC DNA]</scope>
    <source>
        <strain evidence="2 3">PL12</strain>
    </source>
</reference>
<keyword evidence="3" id="KW-1185">Reference proteome</keyword>
<proteinExistence type="predicted"/>
<dbReference type="InterPro" id="IPR016155">
    <property type="entry name" value="Mopterin_synth/thiamin_S_b"/>
</dbReference>
<dbReference type="InterPro" id="IPR012675">
    <property type="entry name" value="Beta-grasp_dom_sf"/>
</dbReference>
<dbReference type="Proteomes" id="UP000427906">
    <property type="component" value="Chromosome"/>
</dbReference>
<dbReference type="EMBL" id="AP021874">
    <property type="protein sequence ID" value="BBO71085.1"/>
    <property type="molecule type" value="Genomic_DNA"/>
</dbReference>
<organism evidence="2 3">
    <name type="scientific">Desulfosarcina alkanivorans</name>
    <dbReference type="NCBI Taxonomy" id="571177"/>
    <lineage>
        <taxon>Bacteria</taxon>
        <taxon>Pseudomonadati</taxon>
        <taxon>Thermodesulfobacteriota</taxon>
        <taxon>Desulfobacteria</taxon>
        <taxon>Desulfobacterales</taxon>
        <taxon>Desulfosarcinaceae</taxon>
        <taxon>Desulfosarcina</taxon>
    </lineage>
</organism>
<name>A0A5K7YRV8_9BACT</name>
<dbReference type="OrthoDB" id="9801945at2"/>
<protein>
    <recommendedName>
        <fullName evidence="1">Ubiquitin Mut7-C domain-containing protein</fullName>
    </recommendedName>
</protein>
<dbReference type="SUPFAM" id="SSF54285">
    <property type="entry name" value="MoaD/ThiS"/>
    <property type="match status" value="1"/>
</dbReference>
<evidence type="ECO:0000313" key="2">
    <source>
        <dbReference type="EMBL" id="BBO71085.1"/>
    </source>
</evidence>
<dbReference type="Pfam" id="PF14451">
    <property type="entry name" value="Ub-Mut7C"/>
    <property type="match status" value="1"/>
</dbReference>
<dbReference type="Gene3D" id="3.10.20.30">
    <property type="match status" value="1"/>
</dbReference>
<dbReference type="InterPro" id="IPR027798">
    <property type="entry name" value="Ub_Mut7C"/>
</dbReference>
<dbReference type="KEGG" id="dalk:DSCA_50150"/>
<evidence type="ECO:0000313" key="3">
    <source>
        <dbReference type="Proteomes" id="UP000427906"/>
    </source>
</evidence>
<evidence type="ECO:0000259" key="1">
    <source>
        <dbReference type="Pfam" id="PF14451"/>
    </source>
</evidence>
<accession>A0A5K7YRV8</accession>
<gene>
    <name evidence="2" type="ORF">DSCA_50150</name>
</gene>
<dbReference type="AlphaFoldDB" id="A0A5K7YRV8"/>